<dbReference type="GO" id="GO:0046872">
    <property type="term" value="F:metal ion binding"/>
    <property type="evidence" value="ECO:0007669"/>
    <property type="project" value="UniProtKB-KW"/>
</dbReference>
<accession>A0A1G9IAA5</accession>
<proteinExistence type="predicted"/>
<reference evidence="5 6" key="1">
    <citation type="submission" date="2016-10" db="EMBL/GenBank/DDBJ databases">
        <authorList>
            <person name="de Groot N.N."/>
        </authorList>
    </citation>
    <scope>NUCLEOTIDE SEQUENCE [LARGE SCALE GENOMIC DNA]</scope>
    <source>
        <strain evidence="5 6">SLAS-1</strain>
    </source>
</reference>
<keyword evidence="1" id="KW-0479">Metal-binding</keyword>
<dbReference type="OrthoDB" id="9807210at2"/>
<dbReference type="InterPro" id="IPR050287">
    <property type="entry name" value="MTA/SAH_deaminase"/>
</dbReference>
<sequence length="467" mass="51544">MAAKLFKNVSKIITMNDQGEVLTDHDLLVKNGRIARISPEISQTGRNSGDDMEVINSEDFFMYPGLINTHHHFYQVLTRNIRAVQDVELFDWLKFLYPIWSHLDAEAVYFSTLAAAAELLKTGCTTTVDQFYVFPDQSDKKLIDQEFSAAEDIGIRLHACRGSMSLGQDEGGLPPNSVVQSEEEILEDTRRVISEYHDSNPFARRRVIVSPCSPFSVTRELMEKSIELARNEGVLAHTHLAETQDEEEFCQSKFGCSPLEYMKEVGWLGDDVWFAHGVHLNEDELAELAEYNTGVAHCPISNMKLSSGVAPLPRMLEKGVPVGLAVDGSASNDSSDMIGEMKTCLLLHKLTSGITSVGPEDILRLATRGGSEILQQPRLGSLEEGQAADLFMLNSKRVGLAGGLSDPISALINTGVNNRVDMTVVAGEIVVRQGRVVSLDEKEISERTNEIASRMLAEEGIDYETGH</sequence>
<gene>
    <name evidence="5" type="ORF">SAMN04488692_102156</name>
</gene>
<evidence type="ECO:0000313" key="6">
    <source>
        <dbReference type="Proteomes" id="UP000199476"/>
    </source>
</evidence>
<dbReference type="InterPro" id="IPR006680">
    <property type="entry name" value="Amidohydro-rel"/>
</dbReference>
<dbReference type="EMBL" id="FNGO01000002">
    <property type="protein sequence ID" value="SDL22131.1"/>
    <property type="molecule type" value="Genomic_DNA"/>
</dbReference>
<dbReference type="InterPro" id="IPR011059">
    <property type="entry name" value="Metal-dep_hydrolase_composite"/>
</dbReference>
<dbReference type="Gene3D" id="3.20.20.140">
    <property type="entry name" value="Metal-dependent hydrolases"/>
    <property type="match status" value="1"/>
</dbReference>
<feature type="domain" description="Amidohydrolase-related" evidence="4">
    <location>
        <begin position="61"/>
        <end position="430"/>
    </location>
</feature>
<dbReference type="Proteomes" id="UP000199476">
    <property type="component" value="Unassembled WGS sequence"/>
</dbReference>
<evidence type="ECO:0000313" key="5">
    <source>
        <dbReference type="EMBL" id="SDL22131.1"/>
    </source>
</evidence>
<dbReference type="CDD" id="cd01298">
    <property type="entry name" value="ATZ_TRZ_like"/>
    <property type="match status" value="1"/>
</dbReference>
<dbReference type="PANTHER" id="PTHR43794:SF11">
    <property type="entry name" value="AMIDOHYDROLASE-RELATED DOMAIN-CONTAINING PROTEIN"/>
    <property type="match status" value="1"/>
</dbReference>
<dbReference type="PANTHER" id="PTHR43794">
    <property type="entry name" value="AMINOHYDROLASE SSNA-RELATED"/>
    <property type="match status" value="1"/>
</dbReference>
<protein>
    <submittedName>
        <fullName evidence="5">Cytosine/adenosine deaminase</fullName>
    </submittedName>
</protein>
<keyword evidence="6" id="KW-1185">Reference proteome</keyword>
<keyword evidence="2" id="KW-0378">Hydrolase</keyword>
<organism evidence="5 6">
    <name type="scientific">Halarsenatibacter silvermanii</name>
    <dbReference type="NCBI Taxonomy" id="321763"/>
    <lineage>
        <taxon>Bacteria</taxon>
        <taxon>Bacillati</taxon>
        <taxon>Bacillota</taxon>
        <taxon>Clostridia</taxon>
        <taxon>Halanaerobiales</taxon>
        <taxon>Halarsenatibacteraceae</taxon>
        <taxon>Halarsenatibacter</taxon>
    </lineage>
</organism>
<dbReference type="NCBIfam" id="NF006055">
    <property type="entry name" value="PRK08203.1"/>
    <property type="match status" value="1"/>
</dbReference>
<dbReference type="Pfam" id="PF01979">
    <property type="entry name" value="Amidohydro_1"/>
    <property type="match status" value="1"/>
</dbReference>
<dbReference type="InterPro" id="IPR032466">
    <property type="entry name" value="Metal_Hydrolase"/>
</dbReference>
<evidence type="ECO:0000256" key="3">
    <source>
        <dbReference type="ARBA" id="ARBA00022833"/>
    </source>
</evidence>
<dbReference type="STRING" id="321763.SAMN04488692_102156"/>
<evidence type="ECO:0000259" key="4">
    <source>
        <dbReference type="Pfam" id="PF01979"/>
    </source>
</evidence>
<dbReference type="AlphaFoldDB" id="A0A1G9IAA5"/>
<keyword evidence="3" id="KW-0862">Zinc</keyword>
<dbReference type="RefSeq" id="WP_089758054.1">
    <property type="nucleotide sequence ID" value="NZ_FNGO01000002.1"/>
</dbReference>
<evidence type="ECO:0000256" key="1">
    <source>
        <dbReference type="ARBA" id="ARBA00022723"/>
    </source>
</evidence>
<dbReference type="Gene3D" id="2.30.40.10">
    <property type="entry name" value="Urease, subunit C, domain 1"/>
    <property type="match status" value="1"/>
</dbReference>
<evidence type="ECO:0000256" key="2">
    <source>
        <dbReference type="ARBA" id="ARBA00022801"/>
    </source>
</evidence>
<dbReference type="SUPFAM" id="SSF51338">
    <property type="entry name" value="Composite domain of metallo-dependent hydrolases"/>
    <property type="match status" value="2"/>
</dbReference>
<dbReference type="GO" id="GO:0019239">
    <property type="term" value="F:deaminase activity"/>
    <property type="evidence" value="ECO:0007669"/>
    <property type="project" value="UniProtKB-ARBA"/>
</dbReference>
<dbReference type="SUPFAM" id="SSF51556">
    <property type="entry name" value="Metallo-dependent hydrolases"/>
    <property type="match status" value="1"/>
</dbReference>
<dbReference type="FunFam" id="3.20.20.140:FF:000014">
    <property type="entry name" value="5-methylthioadenosine/S-adenosylhomocysteine deaminase"/>
    <property type="match status" value="1"/>
</dbReference>
<dbReference type="GO" id="GO:0016814">
    <property type="term" value="F:hydrolase activity, acting on carbon-nitrogen (but not peptide) bonds, in cyclic amidines"/>
    <property type="evidence" value="ECO:0007669"/>
    <property type="project" value="UniProtKB-ARBA"/>
</dbReference>
<name>A0A1G9IAA5_9FIRM</name>